<proteinExistence type="predicted"/>
<feature type="transmembrane region" description="Helical" evidence="1">
    <location>
        <begin position="98"/>
        <end position="117"/>
    </location>
</feature>
<sequence>MTQRIRLSSAAYWAWGLAGVMLAMTAFHIWAITETPETSLYWVAAVADLVVAIVAFGLGLQWPRYALFEADGVILARQRIRYESITALRLGDVSAKPFWLAFWFPTSLVGGLIVALVPKDTFNREVVEVVTENRTARFRWKNGNTVFVDALQARRPDLERTYHLDGHSYARDFTPRMGVGGGLLAACLGVWVAFTALTTPDLFDLSTQRGPYPLAATQAKLRSITAELRDYAPLPGVPTEFSTETCSRKNVSLGPSPDVVDLSIKIVARDMPPTTADAIENHLRDDTGMLKGEYYHPIYDADSNIAIDIPEVHGLYIEISTGCVRASDVDSLRGDLTKVAAALGVG</sequence>
<comment type="caution">
    <text evidence="2">The sequence shown here is derived from an EMBL/GenBank/DDBJ whole genome shotgun (WGS) entry which is preliminary data.</text>
</comment>
<feature type="non-terminal residue" evidence="2">
    <location>
        <position position="346"/>
    </location>
</feature>
<accession>A0ABW3MBS1</accession>
<keyword evidence="1" id="KW-1133">Transmembrane helix</keyword>
<evidence type="ECO:0008006" key="4">
    <source>
        <dbReference type="Google" id="ProtNLM"/>
    </source>
</evidence>
<gene>
    <name evidence="2" type="ORF">ACFQ1S_22265</name>
</gene>
<reference evidence="3" key="1">
    <citation type="journal article" date="2019" name="Int. J. Syst. Evol. Microbiol.">
        <title>The Global Catalogue of Microorganisms (GCM) 10K type strain sequencing project: providing services to taxonomists for standard genome sequencing and annotation.</title>
        <authorList>
            <consortium name="The Broad Institute Genomics Platform"/>
            <consortium name="The Broad Institute Genome Sequencing Center for Infectious Disease"/>
            <person name="Wu L."/>
            <person name="Ma J."/>
        </authorList>
    </citation>
    <scope>NUCLEOTIDE SEQUENCE [LARGE SCALE GENOMIC DNA]</scope>
    <source>
        <strain evidence="3">JCM 31486</strain>
    </source>
</reference>
<dbReference type="EMBL" id="JBHTIS010001383">
    <property type="protein sequence ID" value="MFD1048066.1"/>
    <property type="molecule type" value="Genomic_DNA"/>
</dbReference>
<evidence type="ECO:0000313" key="3">
    <source>
        <dbReference type="Proteomes" id="UP001597045"/>
    </source>
</evidence>
<evidence type="ECO:0000256" key="1">
    <source>
        <dbReference type="SAM" id="Phobius"/>
    </source>
</evidence>
<keyword evidence="3" id="KW-1185">Reference proteome</keyword>
<evidence type="ECO:0000313" key="2">
    <source>
        <dbReference type="EMBL" id="MFD1048066.1"/>
    </source>
</evidence>
<protein>
    <recommendedName>
        <fullName evidence="4">RDD family protein</fullName>
    </recommendedName>
</protein>
<keyword evidence="1" id="KW-0472">Membrane</keyword>
<organism evidence="2 3">
    <name type="scientific">Kibdelosporangium lantanae</name>
    <dbReference type="NCBI Taxonomy" id="1497396"/>
    <lineage>
        <taxon>Bacteria</taxon>
        <taxon>Bacillati</taxon>
        <taxon>Actinomycetota</taxon>
        <taxon>Actinomycetes</taxon>
        <taxon>Pseudonocardiales</taxon>
        <taxon>Pseudonocardiaceae</taxon>
        <taxon>Kibdelosporangium</taxon>
    </lineage>
</organism>
<feature type="transmembrane region" description="Helical" evidence="1">
    <location>
        <begin position="177"/>
        <end position="199"/>
    </location>
</feature>
<name>A0ABW3MBS1_9PSEU</name>
<feature type="transmembrane region" description="Helical" evidence="1">
    <location>
        <begin position="39"/>
        <end position="60"/>
    </location>
</feature>
<keyword evidence="1" id="KW-0812">Transmembrane</keyword>
<dbReference type="Proteomes" id="UP001597045">
    <property type="component" value="Unassembled WGS sequence"/>
</dbReference>
<feature type="transmembrane region" description="Helical" evidence="1">
    <location>
        <begin position="12"/>
        <end position="33"/>
    </location>
</feature>